<dbReference type="GO" id="GO:0047804">
    <property type="term" value="F:cysteine-S-conjugate beta-lyase activity"/>
    <property type="evidence" value="ECO:0007669"/>
    <property type="project" value="UniProtKB-EC"/>
</dbReference>
<dbReference type="AlphaFoldDB" id="A0A285D6M1"/>
<evidence type="ECO:0000256" key="3">
    <source>
        <dbReference type="ARBA" id="ARBA00022898"/>
    </source>
</evidence>
<dbReference type="NCBIfam" id="TIGR04350">
    <property type="entry name" value="C_S_lyase_PatB"/>
    <property type="match status" value="1"/>
</dbReference>
<organism evidence="7 8">
    <name type="scientific">Bacillus oleivorans</name>
    <dbReference type="NCBI Taxonomy" id="1448271"/>
    <lineage>
        <taxon>Bacteria</taxon>
        <taxon>Bacillati</taxon>
        <taxon>Bacillota</taxon>
        <taxon>Bacilli</taxon>
        <taxon>Bacillales</taxon>
        <taxon>Bacillaceae</taxon>
        <taxon>Bacillus</taxon>
    </lineage>
</organism>
<dbReference type="InterPro" id="IPR027619">
    <property type="entry name" value="C-S_lyase_PatB-like"/>
</dbReference>
<dbReference type="GO" id="GO:0030170">
    <property type="term" value="F:pyridoxal phosphate binding"/>
    <property type="evidence" value="ECO:0007669"/>
    <property type="project" value="InterPro"/>
</dbReference>
<evidence type="ECO:0000259" key="6">
    <source>
        <dbReference type="Pfam" id="PF00155"/>
    </source>
</evidence>
<dbReference type="InterPro" id="IPR015424">
    <property type="entry name" value="PyrdxlP-dep_Trfase"/>
</dbReference>
<dbReference type="PANTHER" id="PTHR43525:SF1">
    <property type="entry name" value="PROTEIN MALY"/>
    <property type="match status" value="1"/>
</dbReference>
<dbReference type="InterPro" id="IPR004839">
    <property type="entry name" value="Aminotransferase_I/II_large"/>
</dbReference>
<proteinExistence type="inferred from homology"/>
<keyword evidence="4 7" id="KW-0456">Lyase</keyword>
<dbReference type="SUPFAM" id="SSF53383">
    <property type="entry name" value="PLP-dependent transferases"/>
    <property type="match status" value="1"/>
</dbReference>
<comment type="cofactor">
    <cofactor evidence="1">
        <name>pyridoxal 5'-phosphate</name>
        <dbReference type="ChEBI" id="CHEBI:597326"/>
    </cofactor>
</comment>
<comment type="similarity">
    <text evidence="5">Belongs to the class-II pyridoxal-phosphate-dependent aminotransferase family. MalY/PatB cystathionine beta-lyase subfamily.</text>
</comment>
<keyword evidence="8" id="KW-1185">Reference proteome</keyword>
<accession>A0A285D6M1</accession>
<dbReference type="PANTHER" id="PTHR43525">
    <property type="entry name" value="PROTEIN MALY"/>
    <property type="match status" value="1"/>
</dbReference>
<protein>
    <recommendedName>
        <fullName evidence="2">cysteine-S-conjugate beta-lyase</fullName>
        <ecNumber evidence="2">4.4.1.13</ecNumber>
    </recommendedName>
</protein>
<sequence length="386" mass="44761">MQLEKFIDRRKSHSVKWYLNNDEIIPLCIADMDFQVSEEIRSAISQKALHGIYGYSTFCERYFDAIIHWWETQHQWELKREWIQFSPGIIPGMNLLLKVLTKPGDHVIIQEPVYYPFYQTIKTQGCLIQENSLIYQNGRYEIDFVDFEKKAAHPRAKVFILCNPHNPVGRVWSEAELKQLGEICVRHNIIVISDEMHCDLTFKGFRHTPYATVAPSHLMNTITCVAPSKTFNIAGMQSSIIIIPNDEVREKYQEILEGYGLMRPNAFAIEGTIAAYYHGLPWLIQVKQYLEENVNFVTSYLEENIPEIKPVKPEATHLIWLDCRDLPIEPQKLHSFFFENAGIRLDEGRKFGPGGEGFERMNIACPREILESALGRIEKAVKNIQK</sequence>
<dbReference type="RefSeq" id="WP_097160532.1">
    <property type="nucleotide sequence ID" value="NZ_JBEPMQ010000015.1"/>
</dbReference>
<reference evidence="7 8" key="1">
    <citation type="submission" date="2017-08" db="EMBL/GenBank/DDBJ databases">
        <authorList>
            <person name="de Groot N.N."/>
        </authorList>
    </citation>
    <scope>NUCLEOTIDE SEQUENCE [LARGE SCALE GENOMIC DNA]</scope>
    <source>
        <strain evidence="7 8">JC228</strain>
    </source>
</reference>
<dbReference type="Gene3D" id="3.40.640.10">
    <property type="entry name" value="Type I PLP-dependent aspartate aminotransferase-like (Major domain)"/>
    <property type="match status" value="1"/>
</dbReference>
<dbReference type="Proteomes" id="UP000219546">
    <property type="component" value="Unassembled WGS sequence"/>
</dbReference>
<evidence type="ECO:0000313" key="7">
    <source>
        <dbReference type="EMBL" id="SNX75470.1"/>
    </source>
</evidence>
<evidence type="ECO:0000313" key="8">
    <source>
        <dbReference type="Proteomes" id="UP000219546"/>
    </source>
</evidence>
<name>A0A285D6M1_9BACI</name>
<gene>
    <name evidence="7" type="ORF">SAMN05877753_112115</name>
</gene>
<keyword evidence="3" id="KW-0663">Pyridoxal phosphate</keyword>
<evidence type="ECO:0000256" key="4">
    <source>
        <dbReference type="ARBA" id="ARBA00023239"/>
    </source>
</evidence>
<dbReference type="OrthoDB" id="9802872at2"/>
<evidence type="ECO:0000256" key="1">
    <source>
        <dbReference type="ARBA" id="ARBA00001933"/>
    </source>
</evidence>
<dbReference type="InterPro" id="IPR015422">
    <property type="entry name" value="PyrdxlP-dep_Trfase_small"/>
</dbReference>
<dbReference type="Gene3D" id="3.90.1150.10">
    <property type="entry name" value="Aspartate Aminotransferase, domain 1"/>
    <property type="match status" value="1"/>
</dbReference>
<evidence type="ECO:0000256" key="5">
    <source>
        <dbReference type="ARBA" id="ARBA00037974"/>
    </source>
</evidence>
<dbReference type="InterPro" id="IPR015421">
    <property type="entry name" value="PyrdxlP-dep_Trfase_major"/>
</dbReference>
<evidence type="ECO:0000256" key="2">
    <source>
        <dbReference type="ARBA" id="ARBA00012224"/>
    </source>
</evidence>
<dbReference type="EMBL" id="OAOP01000012">
    <property type="protein sequence ID" value="SNX75470.1"/>
    <property type="molecule type" value="Genomic_DNA"/>
</dbReference>
<dbReference type="Pfam" id="PF00155">
    <property type="entry name" value="Aminotran_1_2"/>
    <property type="match status" value="1"/>
</dbReference>
<dbReference type="CDD" id="cd00609">
    <property type="entry name" value="AAT_like"/>
    <property type="match status" value="1"/>
</dbReference>
<dbReference type="InterPro" id="IPR051798">
    <property type="entry name" value="Class-II_PLP-Dep_Aminotrans"/>
</dbReference>
<feature type="domain" description="Aminotransferase class I/classII large" evidence="6">
    <location>
        <begin position="23"/>
        <end position="377"/>
    </location>
</feature>
<dbReference type="EC" id="4.4.1.13" evidence="2"/>